<name>A0AAV0TU90_HYABA</name>
<feature type="transmembrane region" description="Helical" evidence="1">
    <location>
        <begin position="451"/>
        <end position="476"/>
    </location>
</feature>
<dbReference type="Pfam" id="PF04114">
    <property type="entry name" value="Gaa1"/>
    <property type="match status" value="1"/>
</dbReference>
<feature type="transmembrane region" description="Helical" evidence="1">
    <location>
        <begin position="664"/>
        <end position="687"/>
    </location>
</feature>
<dbReference type="PANTHER" id="PTHR13304:SF0">
    <property type="entry name" value="GLYCOSYLPHOSPHATIDYLINOSITOL ANCHOR ATTACHMENT 1 PROTEIN"/>
    <property type="match status" value="1"/>
</dbReference>
<dbReference type="Proteomes" id="UP001162031">
    <property type="component" value="Unassembled WGS sequence"/>
</dbReference>
<protein>
    <recommendedName>
        <fullName evidence="4">Peptidase M28 domain-containing protein</fullName>
    </recommendedName>
</protein>
<keyword evidence="1" id="KW-1133">Transmembrane helix</keyword>
<sequence length="703" mass="76442">MALERPRQTLLRIRSVVASHCLSLCWGSYVLGLFWLLLHPAVTITTGELKCRNTYMSENALLVDLMDARSDHTEARAAHDMQQKLLRLPDVPSRGCGDNCSAVVNWIDAELRGLDRVEVYRQEFQLDATSAPRTNVYGVLRASPLADGKEAIVLVTHYCNVGAGTGDSSGLSVGLALLNYLAKAKWLAKDVILLAADDGALDGSDGFAFGTEAWLQAYHLDSVQSDLQEGLPMRAGIIRAAINLETMPSSHPVGAVGIYAAGMNGQLPNLDLVNTAVRAFRRHRIPTVLDRASVQQVEGHVHESYVSSVLSWMKYVCKEYAGVGLEQGLLAYLDNLKGMLHFMTTLASGSSGPHANSISYNIDSVTLSLTTSPNAGDRPLSTRGVLRSIEMVVRAVSNIEEKLHQSFYLYVLPSPSTFVSVGEYFYALALAISPAIAHLLYVATKTSGMRVAFALAVLLVVETLCVLLLIMAGKYYATPAASLQAPRLDDKGAIRWWALTIAISFIQAFVVAVIVPALRSVRSLSGCVETHAWGKQVARYEVEQQMKLSEEPATTSAREAGDYGSNLDPGWRAIKFMTMAVLVYAHCILGILNYPMAIFGALPMAHFASIVPLTTASQATRVWNGLWLAISSPLVLLVLLSWTRMDAIAGLSYIVDSFAHHTNLLALPYICCIYASIHTLSLAIWLYPAPQVALVSEGKSKKE</sequence>
<feature type="transmembrane region" description="Helical" evidence="1">
    <location>
        <begin position="622"/>
        <end position="643"/>
    </location>
</feature>
<accession>A0AAV0TU90</accession>
<evidence type="ECO:0008006" key="4">
    <source>
        <dbReference type="Google" id="ProtNLM"/>
    </source>
</evidence>
<feature type="transmembrane region" description="Helical" evidence="1">
    <location>
        <begin position="581"/>
        <end position="602"/>
    </location>
</feature>
<gene>
    <name evidence="2" type="ORF">HBR001_LOCUS4030</name>
</gene>
<feature type="transmembrane region" description="Helical" evidence="1">
    <location>
        <begin position="424"/>
        <end position="444"/>
    </location>
</feature>
<comment type="caution">
    <text evidence="2">The sequence shown here is derived from an EMBL/GenBank/DDBJ whole genome shotgun (WGS) entry which is preliminary data.</text>
</comment>
<dbReference type="InterPro" id="IPR007246">
    <property type="entry name" value="Gaa1"/>
</dbReference>
<reference evidence="2" key="1">
    <citation type="submission" date="2022-12" db="EMBL/GenBank/DDBJ databases">
        <authorList>
            <person name="Webb A."/>
        </authorList>
    </citation>
    <scope>NUCLEOTIDE SEQUENCE</scope>
    <source>
        <strain evidence="2">Hp1</strain>
    </source>
</reference>
<dbReference type="Gene3D" id="3.40.630.10">
    <property type="entry name" value="Zn peptidases"/>
    <property type="match status" value="1"/>
</dbReference>
<evidence type="ECO:0000313" key="3">
    <source>
        <dbReference type="Proteomes" id="UP001162031"/>
    </source>
</evidence>
<feature type="transmembrane region" description="Helical" evidence="1">
    <location>
        <begin position="496"/>
        <end position="515"/>
    </location>
</feature>
<dbReference type="PANTHER" id="PTHR13304">
    <property type="entry name" value="GLYCOSYLPHOSPHATIDYLINOSITOL ANCHOR ATTACHMENT 1 PROTEIN"/>
    <property type="match status" value="1"/>
</dbReference>
<dbReference type="EMBL" id="CANTFL010000740">
    <property type="protein sequence ID" value="CAI5727192.1"/>
    <property type="molecule type" value="Genomic_DNA"/>
</dbReference>
<keyword evidence="3" id="KW-1185">Reference proteome</keyword>
<proteinExistence type="predicted"/>
<evidence type="ECO:0000256" key="1">
    <source>
        <dbReference type="SAM" id="Phobius"/>
    </source>
</evidence>
<evidence type="ECO:0000313" key="2">
    <source>
        <dbReference type="EMBL" id="CAI5727192.1"/>
    </source>
</evidence>
<feature type="transmembrane region" description="Helical" evidence="1">
    <location>
        <begin position="21"/>
        <end position="42"/>
    </location>
</feature>
<organism evidence="2 3">
    <name type="scientific">Hyaloperonospora brassicae</name>
    <name type="common">Brassica downy mildew</name>
    <name type="synonym">Peronospora brassicae</name>
    <dbReference type="NCBI Taxonomy" id="162125"/>
    <lineage>
        <taxon>Eukaryota</taxon>
        <taxon>Sar</taxon>
        <taxon>Stramenopiles</taxon>
        <taxon>Oomycota</taxon>
        <taxon>Peronosporomycetes</taxon>
        <taxon>Peronosporales</taxon>
        <taxon>Peronosporaceae</taxon>
        <taxon>Hyaloperonospora</taxon>
    </lineage>
</organism>
<keyword evidence="1" id="KW-0472">Membrane</keyword>
<keyword evidence="1" id="KW-0812">Transmembrane</keyword>
<dbReference type="AlphaFoldDB" id="A0AAV0TU90"/>
<dbReference type="SUPFAM" id="SSF53187">
    <property type="entry name" value="Zn-dependent exopeptidases"/>
    <property type="match status" value="1"/>
</dbReference>
<dbReference type="GO" id="GO:0016255">
    <property type="term" value="P:attachment of GPI anchor to protein"/>
    <property type="evidence" value="ECO:0007669"/>
    <property type="project" value="TreeGrafter"/>
</dbReference>
<dbReference type="GO" id="GO:0042765">
    <property type="term" value="C:GPI-anchor transamidase complex"/>
    <property type="evidence" value="ECO:0007669"/>
    <property type="project" value="InterPro"/>
</dbReference>